<accession>A0A7M7M9K5</accession>
<keyword evidence="3" id="KW-1185">Reference proteome</keyword>
<evidence type="ECO:0000313" key="3">
    <source>
        <dbReference type="Proteomes" id="UP000594260"/>
    </source>
</evidence>
<evidence type="ECO:0000313" key="2">
    <source>
        <dbReference type="EnsemblMetazoa" id="XP_022645991"/>
    </source>
</evidence>
<organism evidence="2 3">
    <name type="scientific">Varroa destructor</name>
    <name type="common">Honeybee mite</name>
    <dbReference type="NCBI Taxonomy" id="109461"/>
    <lineage>
        <taxon>Eukaryota</taxon>
        <taxon>Metazoa</taxon>
        <taxon>Ecdysozoa</taxon>
        <taxon>Arthropoda</taxon>
        <taxon>Chelicerata</taxon>
        <taxon>Arachnida</taxon>
        <taxon>Acari</taxon>
        <taxon>Parasitiformes</taxon>
        <taxon>Mesostigmata</taxon>
        <taxon>Gamasina</taxon>
        <taxon>Dermanyssoidea</taxon>
        <taxon>Varroidae</taxon>
        <taxon>Varroa</taxon>
    </lineage>
</organism>
<dbReference type="RefSeq" id="XP_022645991.1">
    <property type="nucleotide sequence ID" value="XM_022790256.1"/>
</dbReference>
<dbReference type="OrthoDB" id="6490433at2759"/>
<reference evidence="2" key="1">
    <citation type="submission" date="2021-01" db="UniProtKB">
        <authorList>
            <consortium name="EnsemblMetazoa"/>
        </authorList>
    </citation>
    <scope>IDENTIFICATION</scope>
</reference>
<dbReference type="EnsemblMetazoa" id="XM_022790256">
    <property type="protein sequence ID" value="XP_022645991"/>
    <property type="gene ID" value="LOC111243919"/>
</dbReference>
<dbReference type="AlphaFoldDB" id="A0A7M7M9K5"/>
<sequence>MWSFTSGLTVTLLAMSMARPDRPLDPEQTKLLTAVYDAYIAQNLSYDCFRYSDHNSVAECDCLACLTAQPDFVQRMCRFREIQEQLYEGDLVATRRNLNGPWKAICDQKCSSHYPFKCCDPAQPTVLTQHGCPVCLPTRQSGSTVGQHASCLLAETDAARKPSNLNWLERYSLFVAAMDKARLNRQCISYALVRNANPCDCEPCLQSEPSTKALRERLCEYGRLVRATKELSRPDFWGHNDYFLKFCDFDACPDMPRKCCTPHDGGESKEGRYPVDDRNCPACLPTSDLYGFGPRCQRKFRRLPAAIRDRIVDNFQFGQTT</sequence>
<evidence type="ECO:0000256" key="1">
    <source>
        <dbReference type="SAM" id="SignalP"/>
    </source>
</evidence>
<dbReference type="KEGG" id="vde:111243919"/>
<name>A0A7M7M9K5_VARDE</name>
<feature type="signal peptide" evidence="1">
    <location>
        <begin position="1"/>
        <end position="18"/>
    </location>
</feature>
<dbReference type="GeneID" id="111243919"/>
<feature type="chain" id="PRO_5029809769" evidence="1">
    <location>
        <begin position="19"/>
        <end position="321"/>
    </location>
</feature>
<dbReference type="InParanoid" id="A0A7M7M9K5"/>
<dbReference type="Proteomes" id="UP000594260">
    <property type="component" value="Unplaced"/>
</dbReference>
<proteinExistence type="predicted"/>
<keyword evidence="1" id="KW-0732">Signal</keyword>
<protein>
    <submittedName>
        <fullName evidence="2">Uncharacterized protein</fullName>
    </submittedName>
</protein>